<dbReference type="PROSITE" id="PS50016">
    <property type="entry name" value="ZF_PHD_2"/>
    <property type="match status" value="1"/>
</dbReference>
<dbReference type="Pfam" id="PF13831">
    <property type="entry name" value="PHD_2"/>
    <property type="match status" value="1"/>
</dbReference>
<feature type="compositionally biased region" description="Acidic residues" evidence="5">
    <location>
        <begin position="187"/>
        <end position="218"/>
    </location>
</feature>
<comment type="caution">
    <text evidence="7">The sequence shown here is derived from an EMBL/GenBank/DDBJ whole genome shotgun (WGS) entry which is preliminary data.</text>
</comment>
<organism evidence="7 8">
    <name type="scientific">Mucor saturninus</name>
    <dbReference type="NCBI Taxonomy" id="64648"/>
    <lineage>
        <taxon>Eukaryota</taxon>
        <taxon>Fungi</taxon>
        <taxon>Fungi incertae sedis</taxon>
        <taxon>Mucoromycota</taxon>
        <taxon>Mucoromycotina</taxon>
        <taxon>Mucoromycetes</taxon>
        <taxon>Mucorales</taxon>
        <taxon>Mucorineae</taxon>
        <taxon>Mucoraceae</taxon>
        <taxon>Mucor</taxon>
    </lineage>
</organism>
<evidence type="ECO:0000313" key="7">
    <source>
        <dbReference type="EMBL" id="KAG2193440.1"/>
    </source>
</evidence>
<dbReference type="Gene3D" id="3.30.40.10">
    <property type="entry name" value="Zinc/RING finger domain, C3HC4 (zinc finger)"/>
    <property type="match status" value="2"/>
</dbReference>
<dbReference type="CDD" id="cd15492">
    <property type="entry name" value="PHD_BRPF_JADE_like"/>
    <property type="match status" value="1"/>
</dbReference>
<evidence type="ECO:0000259" key="6">
    <source>
        <dbReference type="PROSITE" id="PS50016"/>
    </source>
</evidence>
<feature type="domain" description="PHD-type" evidence="6">
    <location>
        <begin position="6"/>
        <end position="58"/>
    </location>
</feature>
<feature type="compositionally biased region" description="Polar residues" evidence="5">
    <location>
        <begin position="367"/>
        <end position="384"/>
    </location>
</feature>
<dbReference type="Proteomes" id="UP000603453">
    <property type="component" value="Unassembled WGS sequence"/>
</dbReference>
<evidence type="ECO:0000313" key="8">
    <source>
        <dbReference type="Proteomes" id="UP000603453"/>
    </source>
</evidence>
<evidence type="ECO:0000256" key="4">
    <source>
        <dbReference type="PROSITE-ProRule" id="PRU00146"/>
    </source>
</evidence>
<dbReference type="AlphaFoldDB" id="A0A8H7QKP6"/>
<dbReference type="PROSITE" id="PS01359">
    <property type="entry name" value="ZF_PHD_1"/>
    <property type="match status" value="1"/>
</dbReference>
<keyword evidence="8" id="KW-1185">Reference proteome</keyword>
<dbReference type="GO" id="GO:0006357">
    <property type="term" value="P:regulation of transcription by RNA polymerase II"/>
    <property type="evidence" value="ECO:0007669"/>
    <property type="project" value="TreeGrafter"/>
</dbReference>
<feature type="compositionally biased region" description="Acidic residues" evidence="5">
    <location>
        <begin position="268"/>
        <end position="278"/>
    </location>
</feature>
<keyword evidence="2 4" id="KW-0863">Zinc-finger</keyword>
<proteinExistence type="predicted"/>
<evidence type="ECO:0000256" key="1">
    <source>
        <dbReference type="ARBA" id="ARBA00022723"/>
    </source>
</evidence>
<keyword evidence="1" id="KW-0479">Metal-binding</keyword>
<feature type="compositionally biased region" description="Low complexity" evidence="5">
    <location>
        <begin position="295"/>
        <end position="307"/>
    </location>
</feature>
<dbReference type="PANTHER" id="PTHR13793:SF107">
    <property type="entry name" value="BROMODOMAIN-CONTAINING PROTEIN HOMOLOG"/>
    <property type="match status" value="1"/>
</dbReference>
<dbReference type="OrthoDB" id="20839at2759"/>
<dbReference type="InterPro" id="IPR013083">
    <property type="entry name" value="Znf_RING/FYVE/PHD"/>
</dbReference>
<dbReference type="SMART" id="SM00249">
    <property type="entry name" value="PHD"/>
    <property type="match status" value="2"/>
</dbReference>
<dbReference type="InterPro" id="IPR011011">
    <property type="entry name" value="Znf_FYVE_PHD"/>
</dbReference>
<dbReference type="GO" id="GO:0008270">
    <property type="term" value="F:zinc ion binding"/>
    <property type="evidence" value="ECO:0007669"/>
    <property type="project" value="UniProtKB-KW"/>
</dbReference>
<dbReference type="InterPro" id="IPR001965">
    <property type="entry name" value="Znf_PHD"/>
</dbReference>
<name>A0A8H7QKP6_9FUNG</name>
<dbReference type="InterPro" id="IPR019786">
    <property type="entry name" value="Zinc_finger_PHD-type_CS"/>
</dbReference>
<feature type="compositionally biased region" description="Basic residues" evidence="5">
    <location>
        <begin position="174"/>
        <end position="183"/>
    </location>
</feature>
<sequence>MAADEQDACNICEGDKSTTKNPIIFCDGKGCNLPVHKICYNVQEVPEDDWYCQRCENKKRKKATIIVCCPIQTGAVKKTTTAGEYMHVVCAMWNKNIKNEIEPYPVTKTLLDKDTCHYCSQKKGVCIRCEEPNCTTRFHATCGINNSVIPPSSSVPANFIAKCSDHLTVRYRKKAPKGKRRLRRNDSEDDSEDEEDDEEEDSDEEEEEEDDEEDESEDERQKIIRKTHKTKSVSAIPTKRRASPQSLFPEDQHSSDDNKQDNDNHGNDDDDDDDDDDMGTASSAKSKFNLFGNKSSHSNINNHSSMHVTPSYKERLEAKRKKSALESRPSLSDDRRPLTATPPPLVTPKQKLPNRAHLASSSSNNNTMTGTRPGSTPPTLTKRFSTGPGIIKSIDELQRWNAPSTNTTLQHPQPTTPNAIPTTSFFENEIRNTGQRKPMDWKSMNVEKEELARVKEENRRLTEFKRAVSEVLSALNVPVPAGTTPDVDHVESYVAQLQTILRRVGPIREQERIQIQECVKSVGHNNTNQ</sequence>
<evidence type="ECO:0000256" key="5">
    <source>
        <dbReference type="SAM" id="MobiDB-lite"/>
    </source>
</evidence>
<gene>
    <name evidence="7" type="ORF">INT47_006969</name>
</gene>
<dbReference type="InterPro" id="IPR019787">
    <property type="entry name" value="Znf_PHD-finger"/>
</dbReference>
<keyword evidence="3" id="KW-0862">Zinc</keyword>
<accession>A0A8H7QKP6</accession>
<dbReference type="InterPro" id="IPR050701">
    <property type="entry name" value="Histone_Mod_Regulator"/>
</dbReference>
<dbReference type="EMBL" id="JAEPRD010000233">
    <property type="protein sequence ID" value="KAG2193440.1"/>
    <property type="molecule type" value="Genomic_DNA"/>
</dbReference>
<dbReference type="Pfam" id="PF13832">
    <property type="entry name" value="zf-HC5HC2H_2"/>
    <property type="match status" value="1"/>
</dbReference>
<protein>
    <recommendedName>
        <fullName evidence="6">PHD-type domain-containing protein</fullName>
    </recommendedName>
</protein>
<dbReference type="CDD" id="cd15571">
    <property type="entry name" value="ePHD"/>
    <property type="match status" value="1"/>
</dbReference>
<dbReference type="SUPFAM" id="SSF57903">
    <property type="entry name" value="FYVE/PHD zinc finger"/>
    <property type="match status" value="1"/>
</dbReference>
<feature type="compositionally biased region" description="Basic and acidic residues" evidence="5">
    <location>
        <begin position="250"/>
        <end position="267"/>
    </location>
</feature>
<feature type="region of interest" description="Disordered" evidence="5">
    <location>
        <begin position="174"/>
        <end position="387"/>
    </location>
</feature>
<dbReference type="PANTHER" id="PTHR13793">
    <property type="entry name" value="PHD FINGER PROTEINS"/>
    <property type="match status" value="1"/>
</dbReference>
<reference evidence="7" key="1">
    <citation type="submission" date="2020-12" db="EMBL/GenBank/DDBJ databases">
        <title>Metabolic potential, ecology and presence of endohyphal bacteria is reflected in genomic diversity of Mucoromycotina.</title>
        <authorList>
            <person name="Muszewska A."/>
            <person name="Okrasinska A."/>
            <person name="Steczkiewicz K."/>
            <person name="Drgas O."/>
            <person name="Orlowska M."/>
            <person name="Perlinska-Lenart U."/>
            <person name="Aleksandrzak-Piekarczyk T."/>
            <person name="Szatraj K."/>
            <person name="Zielenkiewicz U."/>
            <person name="Pilsyk S."/>
            <person name="Malc E."/>
            <person name="Mieczkowski P."/>
            <person name="Kruszewska J.S."/>
            <person name="Biernat P."/>
            <person name="Pawlowska J."/>
        </authorList>
    </citation>
    <scope>NUCLEOTIDE SEQUENCE</scope>
    <source>
        <strain evidence="7">WA0000017839</strain>
    </source>
</reference>
<evidence type="ECO:0000256" key="3">
    <source>
        <dbReference type="ARBA" id="ARBA00022833"/>
    </source>
</evidence>
<evidence type="ECO:0000256" key="2">
    <source>
        <dbReference type="ARBA" id="ARBA00022771"/>
    </source>
</evidence>